<proteinExistence type="predicted"/>
<feature type="domain" description="C2H2-type" evidence="1">
    <location>
        <begin position="74"/>
        <end position="95"/>
    </location>
</feature>
<accession>A0AAD4MZ44</accession>
<dbReference type="Proteomes" id="UP001201812">
    <property type="component" value="Unassembled WGS sequence"/>
</dbReference>
<keyword evidence="3" id="KW-1185">Reference proteome</keyword>
<sequence length="318" mass="36030">MNDRRKLWMSITESTITTIKLEAGYVDYTLPESLAQCEECKKLLVENVPCFDILDKLEVHLHGKHHHNRFIYECSVCHHRLPTEYNLLDHYKNDHNKTTDISIEYILNEDVIDMQKQIRLDLISARTFLELMKYNIAKLPITSSPTLYSDNDNRSQESRNQVLWIENESSSQSNIIERQLHIEPNTAVEPNTVDTFAANIFAAKVESMSSAASALNSDLKFGFPAKSYSKNSKNGGGWTRTSAFAYPEQCANQLHYTATRGKATQKPGALQPKLPSVSSEVATKEDVNSESPFQAFVIPQPHRKSVSITEVRFCSVTV</sequence>
<comment type="caution">
    <text evidence="2">The sequence shown here is derived from an EMBL/GenBank/DDBJ whole genome shotgun (WGS) entry which is preliminary data.</text>
</comment>
<dbReference type="AlphaFoldDB" id="A0AAD4MZ44"/>
<evidence type="ECO:0000313" key="2">
    <source>
        <dbReference type="EMBL" id="KAI1709442.1"/>
    </source>
</evidence>
<organism evidence="2 3">
    <name type="scientific">Ditylenchus destructor</name>
    <dbReference type="NCBI Taxonomy" id="166010"/>
    <lineage>
        <taxon>Eukaryota</taxon>
        <taxon>Metazoa</taxon>
        <taxon>Ecdysozoa</taxon>
        <taxon>Nematoda</taxon>
        <taxon>Chromadorea</taxon>
        <taxon>Rhabditida</taxon>
        <taxon>Tylenchina</taxon>
        <taxon>Tylenchomorpha</taxon>
        <taxon>Sphaerularioidea</taxon>
        <taxon>Anguinidae</taxon>
        <taxon>Anguininae</taxon>
        <taxon>Ditylenchus</taxon>
    </lineage>
</organism>
<gene>
    <name evidence="2" type="ORF">DdX_11229</name>
</gene>
<evidence type="ECO:0000259" key="1">
    <source>
        <dbReference type="PROSITE" id="PS00028"/>
    </source>
</evidence>
<reference evidence="2" key="1">
    <citation type="submission" date="2022-01" db="EMBL/GenBank/DDBJ databases">
        <title>Genome Sequence Resource for Two Populations of Ditylenchus destructor, the Migratory Endoparasitic Phytonematode.</title>
        <authorList>
            <person name="Zhang H."/>
            <person name="Lin R."/>
            <person name="Xie B."/>
        </authorList>
    </citation>
    <scope>NUCLEOTIDE SEQUENCE</scope>
    <source>
        <strain evidence="2">BazhouSP</strain>
    </source>
</reference>
<protein>
    <recommendedName>
        <fullName evidence="1">C2H2-type domain-containing protein</fullName>
    </recommendedName>
</protein>
<name>A0AAD4MZ44_9BILA</name>
<dbReference type="EMBL" id="JAKKPZ010000030">
    <property type="protein sequence ID" value="KAI1709442.1"/>
    <property type="molecule type" value="Genomic_DNA"/>
</dbReference>
<dbReference type="Gene3D" id="3.30.160.60">
    <property type="entry name" value="Classic Zinc Finger"/>
    <property type="match status" value="1"/>
</dbReference>
<dbReference type="InterPro" id="IPR013087">
    <property type="entry name" value="Znf_C2H2_type"/>
</dbReference>
<dbReference type="PROSITE" id="PS00028">
    <property type="entry name" value="ZINC_FINGER_C2H2_1"/>
    <property type="match status" value="1"/>
</dbReference>
<evidence type="ECO:0000313" key="3">
    <source>
        <dbReference type="Proteomes" id="UP001201812"/>
    </source>
</evidence>